<dbReference type="KEGG" id="aprc:113852191"/>
<dbReference type="PANTHER" id="PTHR35493">
    <property type="entry name" value="STRUCTURAL MAINTENANCE OF CHROMOSOMES PROTEIN"/>
    <property type="match status" value="1"/>
</dbReference>
<protein>
    <submittedName>
        <fullName evidence="5">Uncharacterized protein LOC113852191</fullName>
    </submittedName>
</protein>
<dbReference type="PROSITE" id="PS50254">
    <property type="entry name" value="REL_2"/>
    <property type="match status" value="1"/>
</dbReference>
<accession>A0A8B8K383</accession>
<evidence type="ECO:0000256" key="2">
    <source>
        <dbReference type="SAM" id="MobiDB-lite"/>
    </source>
</evidence>
<feature type="compositionally biased region" description="Polar residues" evidence="2">
    <location>
        <begin position="340"/>
        <end position="354"/>
    </location>
</feature>
<dbReference type="RefSeq" id="XP_027338232.1">
    <property type="nucleotide sequence ID" value="XM_027482431.1"/>
</dbReference>
<evidence type="ECO:0000256" key="1">
    <source>
        <dbReference type="SAM" id="Coils"/>
    </source>
</evidence>
<dbReference type="Proteomes" id="UP000694853">
    <property type="component" value="Unplaced"/>
</dbReference>
<feature type="region of interest" description="Disordered" evidence="2">
    <location>
        <begin position="1"/>
        <end position="51"/>
    </location>
</feature>
<dbReference type="InterPro" id="IPR011539">
    <property type="entry name" value="RHD_DNA_bind_dom"/>
</dbReference>
<feature type="region of interest" description="Disordered" evidence="2">
    <location>
        <begin position="252"/>
        <end position="276"/>
    </location>
</feature>
<dbReference type="GO" id="GO:0003700">
    <property type="term" value="F:DNA-binding transcription factor activity"/>
    <property type="evidence" value="ECO:0007669"/>
    <property type="project" value="InterPro"/>
</dbReference>
<keyword evidence="4" id="KW-1185">Reference proteome</keyword>
<sequence>MASSVKPSSRYSSYDSRSSTSSHFSDPSSSHEFVHPKPSSRALVKAKPSHTAKVDPTFTTMVKKLMDKKPKSANTATRLIIPSDFVAQDLKKDAKRVTGFSALQKKLFGKGSSEKKEKVKALTEVKGNTRTLAMVLRSERELLSMNKEHEAEISQLKLLLEDKNKEVEKLKDLCLKQREEIKSLKSAILFPDVMNSQLQELLEKQGSELKQAKQVIPALQQQVSSLTGQLQSLAEDLAEVKADKYSAKAGLLGYGNSPRTPTHAREDASNSWEFSSDDQSDDLLLKDLNPCLTPCNAKSRSREFEGRGSGSMHDESLSEDDAKVYPEVDLSSYDRKFSKSSDCCHNSRQRSITTKAGRRSDESKSAYGVLSIIPCLFQKLNIVS</sequence>
<evidence type="ECO:0000313" key="5">
    <source>
        <dbReference type="RefSeq" id="XP_027338232.1"/>
    </source>
</evidence>
<dbReference type="OrthoDB" id="760436at2759"/>
<name>A0A8B8K383_ABRPR</name>
<keyword evidence="1" id="KW-0175">Coiled coil</keyword>
<feature type="compositionally biased region" description="Low complexity" evidence="2">
    <location>
        <begin position="1"/>
        <end position="31"/>
    </location>
</feature>
<evidence type="ECO:0000313" key="4">
    <source>
        <dbReference type="Proteomes" id="UP000694853"/>
    </source>
</evidence>
<dbReference type="PANTHER" id="PTHR35493:SF1">
    <property type="entry name" value="STRUCTURAL MAINTENANCE OF CHROMOSOMES PROTEIN"/>
    <property type="match status" value="1"/>
</dbReference>
<feature type="compositionally biased region" description="Basic and acidic residues" evidence="2">
    <location>
        <begin position="300"/>
        <end position="323"/>
    </location>
</feature>
<organism evidence="4 5">
    <name type="scientific">Abrus precatorius</name>
    <name type="common">Indian licorice</name>
    <name type="synonym">Glycine abrus</name>
    <dbReference type="NCBI Taxonomy" id="3816"/>
    <lineage>
        <taxon>Eukaryota</taxon>
        <taxon>Viridiplantae</taxon>
        <taxon>Streptophyta</taxon>
        <taxon>Embryophyta</taxon>
        <taxon>Tracheophyta</taxon>
        <taxon>Spermatophyta</taxon>
        <taxon>Magnoliopsida</taxon>
        <taxon>eudicotyledons</taxon>
        <taxon>Gunneridae</taxon>
        <taxon>Pentapetalae</taxon>
        <taxon>rosids</taxon>
        <taxon>fabids</taxon>
        <taxon>Fabales</taxon>
        <taxon>Fabaceae</taxon>
        <taxon>Papilionoideae</taxon>
        <taxon>50 kb inversion clade</taxon>
        <taxon>NPAAA clade</taxon>
        <taxon>indigoferoid/millettioid clade</taxon>
        <taxon>Abreae</taxon>
        <taxon>Abrus</taxon>
    </lineage>
</organism>
<feature type="region of interest" description="Disordered" evidence="2">
    <location>
        <begin position="298"/>
        <end position="323"/>
    </location>
</feature>
<gene>
    <name evidence="5" type="primary">LOC113852191</name>
</gene>
<feature type="region of interest" description="Disordered" evidence="2">
    <location>
        <begin position="338"/>
        <end position="361"/>
    </location>
</feature>
<proteinExistence type="predicted"/>
<dbReference type="AlphaFoldDB" id="A0A8B8K383"/>
<feature type="domain" description="RHD" evidence="3">
    <location>
        <begin position="303"/>
        <end position="334"/>
    </location>
</feature>
<evidence type="ECO:0000259" key="3">
    <source>
        <dbReference type="PROSITE" id="PS50254"/>
    </source>
</evidence>
<reference evidence="5" key="2">
    <citation type="submission" date="2025-08" db="UniProtKB">
        <authorList>
            <consortium name="RefSeq"/>
        </authorList>
    </citation>
    <scope>IDENTIFICATION</scope>
    <source>
        <tissue evidence="5">Young leaves</tissue>
    </source>
</reference>
<dbReference type="GO" id="GO:0003677">
    <property type="term" value="F:DNA binding"/>
    <property type="evidence" value="ECO:0007669"/>
    <property type="project" value="InterPro"/>
</dbReference>
<reference evidence="4" key="1">
    <citation type="journal article" date="2019" name="Toxins">
        <title>Detection of Abrin-Like and Prepropulchellin-Like Toxin Genes and Transcripts Using Whole Genome Sequencing and Full-Length Transcript Sequencing of Abrus precatorius.</title>
        <authorList>
            <person name="Hovde B.T."/>
            <person name="Daligault H.E."/>
            <person name="Hanschen E.R."/>
            <person name="Kunde Y.A."/>
            <person name="Johnson M.B."/>
            <person name="Starkenburg S.R."/>
            <person name="Johnson S.L."/>
        </authorList>
    </citation>
    <scope>NUCLEOTIDE SEQUENCE [LARGE SCALE GENOMIC DNA]</scope>
</reference>
<dbReference type="GeneID" id="113852191"/>
<feature type="coiled-coil region" evidence="1">
    <location>
        <begin position="146"/>
        <end position="243"/>
    </location>
</feature>